<sequence>MNMKLRVFISLTVALSLIAQSPSLAVTLNRDRPSNAHALQARQEQAAELAAVTVPEEQAAASAPEQKAAAAASAPEHAAASSAPEHAASAAAPQSDLDKAANRLYDLMVNLGNGLEIVTNLEASPQDIKAQTQKVKQYFGEMNELRNKLLQMSPIHSGNLPKSVQDANEAQETLQKALIAISDSAEDANVLKKNYPVLSKTFKSVTTAGEDLFSTLYPGYGEKTQEGQDAQQHSQPQATQEGAAPVAAAEAPQA</sequence>
<evidence type="ECO:0000256" key="1">
    <source>
        <dbReference type="SAM" id="MobiDB-lite"/>
    </source>
</evidence>
<gene>
    <name evidence="3" type="ORF">PPACK8108_LOCUS3925</name>
</gene>
<proteinExistence type="predicted"/>
<evidence type="ECO:0000313" key="4">
    <source>
        <dbReference type="Proteomes" id="UP001153365"/>
    </source>
</evidence>
<dbReference type="Proteomes" id="UP001153365">
    <property type="component" value="Unassembled WGS sequence"/>
</dbReference>
<reference evidence="3" key="1">
    <citation type="submission" date="2022-06" db="EMBL/GenBank/DDBJ databases">
        <authorList>
            <consortium name="SYNGENTA / RWTH Aachen University"/>
        </authorList>
    </citation>
    <scope>NUCLEOTIDE SEQUENCE</scope>
</reference>
<keyword evidence="4" id="KW-1185">Reference proteome</keyword>
<dbReference type="AlphaFoldDB" id="A0AAV0ANM5"/>
<name>A0AAV0ANM5_PHAPC</name>
<feature type="signal peptide" evidence="2">
    <location>
        <begin position="1"/>
        <end position="25"/>
    </location>
</feature>
<organism evidence="3 4">
    <name type="scientific">Phakopsora pachyrhizi</name>
    <name type="common">Asian soybean rust disease fungus</name>
    <dbReference type="NCBI Taxonomy" id="170000"/>
    <lineage>
        <taxon>Eukaryota</taxon>
        <taxon>Fungi</taxon>
        <taxon>Dikarya</taxon>
        <taxon>Basidiomycota</taxon>
        <taxon>Pucciniomycotina</taxon>
        <taxon>Pucciniomycetes</taxon>
        <taxon>Pucciniales</taxon>
        <taxon>Phakopsoraceae</taxon>
        <taxon>Phakopsora</taxon>
    </lineage>
</organism>
<feature type="region of interest" description="Disordered" evidence="1">
    <location>
        <begin position="217"/>
        <end position="254"/>
    </location>
</feature>
<feature type="compositionally biased region" description="Low complexity" evidence="1">
    <location>
        <begin position="237"/>
        <end position="254"/>
    </location>
</feature>
<feature type="region of interest" description="Disordered" evidence="1">
    <location>
        <begin position="56"/>
        <end position="94"/>
    </location>
</feature>
<protein>
    <submittedName>
        <fullName evidence="3">Expressed protein</fullName>
    </submittedName>
</protein>
<feature type="compositionally biased region" description="Low complexity" evidence="1">
    <location>
        <begin position="56"/>
        <end position="93"/>
    </location>
</feature>
<comment type="caution">
    <text evidence="3">The sequence shown here is derived from an EMBL/GenBank/DDBJ whole genome shotgun (WGS) entry which is preliminary data.</text>
</comment>
<evidence type="ECO:0000313" key="3">
    <source>
        <dbReference type="EMBL" id="CAH7669323.1"/>
    </source>
</evidence>
<feature type="compositionally biased region" description="Polar residues" evidence="1">
    <location>
        <begin position="227"/>
        <end position="236"/>
    </location>
</feature>
<dbReference type="EMBL" id="CALTRL010000702">
    <property type="protein sequence ID" value="CAH7669323.1"/>
    <property type="molecule type" value="Genomic_DNA"/>
</dbReference>
<evidence type="ECO:0000256" key="2">
    <source>
        <dbReference type="SAM" id="SignalP"/>
    </source>
</evidence>
<feature type="chain" id="PRO_5043561086" evidence="2">
    <location>
        <begin position="26"/>
        <end position="254"/>
    </location>
</feature>
<keyword evidence="2" id="KW-0732">Signal</keyword>
<accession>A0AAV0ANM5</accession>